<protein>
    <submittedName>
        <fullName evidence="1">Uncharacterized protein</fullName>
    </submittedName>
</protein>
<evidence type="ECO:0000313" key="2">
    <source>
        <dbReference type="Proteomes" id="UP000199494"/>
    </source>
</evidence>
<dbReference type="AlphaFoldDB" id="A0A1G6YZ15"/>
<organism evidence="1 2">
    <name type="scientific">Prauserella marina</name>
    <dbReference type="NCBI Taxonomy" id="530584"/>
    <lineage>
        <taxon>Bacteria</taxon>
        <taxon>Bacillati</taxon>
        <taxon>Actinomycetota</taxon>
        <taxon>Actinomycetes</taxon>
        <taxon>Pseudonocardiales</taxon>
        <taxon>Pseudonocardiaceae</taxon>
        <taxon>Prauserella</taxon>
    </lineage>
</organism>
<keyword evidence="2" id="KW-1185">Reference proteome</keyword>
<dbReference type="NCBIfam" id="NF041638">
    <property type="entry name" value="QRL_CxxC_CxxC"/>
    <property type="match status" value="1"/>
</dbReference>
<name>A0A1G6YZ15_9PSEU</name>
<gene>
    <name evidence="1" type="ORF">SAMN05421630_11525</name>
</gene>
<dbReference type="RefSeq" id="WP_091810606.1">
    <property type="nucleotide sequence ID" value="NZ_CP016354.1"/>
</dbReference>
<dbReference type="STRING" id="530584.SAMN05421630_11525"/>
<accession>A0A1G6YZ15</accession>
<dbReference type="InterPro" id="IPR048142">
    <property type="entry name" value="QRL_CxxC_CxxC"/>
</dbReference>
<dbReference type="EMBL" id="FMZE01000015">
    <property type="protein sequence ID" value="SDD95588.1"/>
    <property type="molecule type" value="Genomic_DNA"/>
</dbReference>
<sequence>MGTVTALRVAGDMIQLWDETYWTVDEWVDGLPAWEWGHAPRGLATRSQLRDLPQPKSIGPQDPYGLLVFRHRKAARRREIAQLYRIDLARDRRAVTPAVLASVEKAMLARRTCRRCGQVQPRCVSTLTRTCWPCMEITGDFGQREQHAA</sequence>
<dbReference type="OrthoDB" id="4553528at2"/>
<reference evidence="1 2" key="1">
    <citation type="submission" date="2016-10" db="EMBL/GenBank/DDBJ databases">
        <authorList>
            <person name="de Groot N.N."/>
        </authorList>
    </citation>
    <scope>NUCLEOTIDE SEQUENCE [LARGE SCALE GENOMIC DNA]</scope>
    <source>
        <strain evidence="1 2">CGMCC 4.5506</strain>
    </source>
</reference>
<proteinExistence type="predicted"/>
<evidence type="ECO:0000313" key="1">
    <source>
        <dbReference type="EMBL" id="SDD95588.1"/>
    </source>
</evidence>
<dbReference type="Proteomes" id="UP000199494">
    <property type="component" value="Unassembled WGS sequence"/>
</dbReference>